<reference evidence="1" key="1">
    <citation type="journal article" date="2020" name="Fungal Divers.">
        <title>Resolving the Mortierellaceae phylogeny through synthesis of multi-gene phylogenetics and phylogenomics.</title>
        <authorList>
            <person name="Vandepol N."/>
            <person name="Liber J."/>
            <person name="Desiro A."/>
            <person name="Na H."/>
            <person name="Kennedy M."/>
            <person name="Barry K."/>
            <person name="Grigoriev I.V."/>
            <person name="Miller A.N."/>
            <person name="O'Donnell K."/>
            <person name="Stajich J.E."/>
            <person name="Bonito G."/>
        </authorList>
    </citation>
    <scope>NUCLEOTIDE SEQUENCE</scope>
    <source>
        <strain evidence="1">MES-2147</strain>
    </source>
</reference>
<protein>
    <submittedName>
        <fullName evidence="1">Uncharacterized protein</fullName>
    </submittedName>
</protein>
<accession>A0A9P6IWU3</accession>
<feature type="non-terminal residue" evidence="1">
    <location>
        <position position="59"/>
    </location>
</feature>
<dbReference type="AlphaFoldDB" id="A0A9P6IWU3"/>
<dbReference type="Proteomes" id="UP000749646">
    <property type="component" value="Unassembled WGS sequence"/>
</dbReference>
<gene>
    <name evidence="1" type="ORF">BGZ65_005912</name>
</gene>
<proteinExistence type="predicted"/>
<keyword evidence="2" id="KW-1185">Reference proteome</keyword>
<comment type="caution">
    <text evidence="1">The sequence shown here is derived from an EMBL/GenBank/DDBJ whole genome shotgun (WGS) entry which is preliminary data.</text>
</comment>
<evidence type="ECO:0000313" key="1">
    <source>
        <dbReference type="EMBL" id="KAF9951494.1"/>
    </source>
</evidence>
<organism evidence="1 2">
    <name type="scientific">Modicella reniformis</name>
    <dbReference type="NCBI Taxonomy" id="1440133"/>
    <lineage>
        <taxon>Eukaryota</taxon>
        <taxon>Fungi</taxon>
        <taxon>Fungi incertae sedis</taxon>
        <taxon>Mucoromycota</taxon>
        <taxon>Mortierellomycotina</taxon>
        <taxon>Mortierellomycetes</taxon>
        <taxon>Mortierellales</taxon>
        <taxon>Mortierellaceae</taxon>
        <taxon>Modicella</taxon>
    </lineage>
</organism>
<dbReference type="EMBL" id="JAAAHW010007076">
    <property type="protein sequence ID" value="KAF9951494.1"/>
    <property type="molecule type" value="Genomic_DNA"/>
</dbReference>
<sequence length="59" mass="6571">MFKKFFIMKATSMDRDHTGASQLANRSVLDKFLDPAAARSSFKKLLPYVGSTMTDGNPE</sequence>
<name>A0A9P6IWU3_9FUNG</name>
<evidence type="ECO:0000313" key="2">
    <source>
        <dbReference type="Proteomes" id="UP000749646"/>
    </source>
</evidence>